<keyword evidence="4" id="KW-1134">Transmembrane beta strand</keyword>
<dbReference type="InterPro" id="IPR041263">
    <property type="entry name" value="Gasdermin_PUB"/>
</dbReference>
<evidence type="ECO:0000259" key="12">
    <source>
        <dbReference type="Pfam" id="PF04598"/>
    </source>
</evidence>
<evidence type="ECO:0000313" key="14">
    <source>
        <dbReference type="Ensembl" id="ENSORLP00015032214.1"/>
    </source>
</evidence>
<keyword evidence="9" id="KW-0472">Membrane</keyword>
<dbReference type="PANTHER" id="PTHR15207:SF3">
    <property type="entry name" value="DEAFNESS, AUTOSOMAL DOMINANT 5-RELATED"/>
    <property type="match status" value="1"/>
</dbReference>
<dbReference type="GO" id="GO:0012501">
    <property type="term" value="P:programmed cell death"/>
    <property type="evidence" value="ECO:0007669"/>
    <property type="project" value="UniProtKB-KW"/>
</dbReference>
<reference evidence="14 15" key="2">
    <citation type="submission" date="2017-04" db="EMBL/GenBank/DDBJ databases">
        <title>CpG methylation of centromeres and impact of large insertions on vertebrate speciation.</title>
        <authorList>
            <person name="Ichikawa K."/>
            <person name="Yoshimura J."/>
            <person name="Morishita S."/>
        </authorList>
    </citation>
    <scope>NUCLEOTIDE SEQUENCE</scope>
    <source>
        <strain evidence="14 15">HSOK</strain>
    </source>
</reference>
<evidence type="ECO:0000256" key="10">
    <source>
        <dbReference type="ARBA" id="ARBA00023139"/>
    </source>
</evidence>
<keyword evidence="6" id="KW-0963">Cytoplasm</keyword>
<dbReference type="GO" id="GO:0005737">
    <property type="term" value="C:cytoplasm"/>
    <property type="evidence" value="ECO:0007669"/>
    <property type="project" value="UniProtKB-SubCell"/>
</dbReference>
<evidence type="ECO:0000313" key="15">
    <source>
        <dbReference type="Proteomes" id="UP000265200"/>
    </source>
</evidence>
<organism evidence="14 15">
    <name type="scientific">Oryzias latipes</name>
    <name type="common">Japanese rice fish</name>
    <name type="synonym">Japanese killifish</name>
    <dbReference type="NCBI Taxonomy" id="8090"/>
    <lineage>
        <taxon>Eukaryota</taxon>
        <taxon>Metazoa</taxon>
        <taxon>Chordata</taxon>
        <taxon>Craniata</taxon>
        <taxon>Vertebrata</taxon>
        <taxon>Euteleostomi</taxon>
        <taxon>Actinopterygii</taxon>
        <taxon>Neopterygii</taxon>
        <taxon>Teleostei</taxon>
        <taxon>Neoteleostei</taxon>
        <taxon>Acanthomorphata</taxon>
        <taxon>Ovalentaria</taxon>
        <taxon>Atherinomorphae</taxon>
        <taxon>Beloniformes</taxon>
        <taxon>Adrianichthyidae</taxon>
        <taxon>Oryziinae</taxon>
        <taxon>Oryzias</taxon>
    </lineage>
</organism>
<feature type="domain" description="Gasdermin PUB" evidence="13">
    <location>
        <begin position="293"/>
        <end position="430"/>
    </location>
</feature>
<evidence type="ECO:0000256" key="3">
    <source>
        <dbReference type="ARBA" id="ARBA00009279"/>
    </source>
</evidence>
<keyword evidence="8" id="KW-0812">Transmembrane</keyword>
<protein>
    <recommendedName>
        <fullName evidence="16">Gasdermin pore forming domain-containing protein</fullName>
    </recommendedName>
</protein>
<proteinExistence type="inferred from homology"/>
<evidence type="ECO:0008006" key="16">
    <source>
        <dbReference type="Google" id="ProtNLM"/>
    </source>
</evidence>
<dbReference type="PANTHER" id="PTHR15207">
    <property type="entry name" value="NONSYNDROMIC HEARING IMPAIRMENT PROTEIN"/>
    <property type="match status" value="1"/>
</dbReference>
<name>A0A3P9JIY2_ORYLA</name>
<comment type="subcellular location">
    <subcellularLocation>
        <location evidence="2">Cell membrane</location>
        <topology evidence="2">Multi-pass membrane protein</topology>
    </subcellularLocation>
    <subcellularLocation>
        <location evidence="1">Cytoplasm</location>
    </subcellularLocation>
</comment>
<keyword evidence="5" id="KW-1003">Cell membrane</keyword>
<dbReference type="Pfam" id="PF17708">
    <property type="entry name" value="Gasdermin_C"/>
    <property type="match status" value="1"/>
</dbReference>
<keyword evidence="10" id="KW-0564">Palmitate</keyword>
<reference evidence="14" key="4">
    <citation type="submission" date="2025-09" db="UniProtKB">
        <authorList>
            <consortium name="Ensembl"/>
        </authorList>
    </citation>
    <scope>IDENTIFICATION</scope>
    <source>
        <strain evidence="14">HSOK</strain>
    </source>
</reference>
<dbReference type="Proteomes" id="UP000265200">
    <property type="component" value="Chromosome 11"/>
</dbReference>
<dbReference type="AlphaFoldDB" id="A0A3P9JIY2"/>
<dbReference type="InterPro" id="IPR040460">
    <property type="entry name" value="Gasdermin_pore"/>
</dbReference>
<evidence type="ECO:0000256" key="5">
    <source>
        <dbReference type="ARBA" id="ARBA00022475"/>
    </source>
</evidence>
<evidence type="ECO:0000256" key="2">
    <source>
        <dbReference type="ARBA" id="ARBA00004651"/>
    </source>
</evidence>
<dbReference type="GO" id="GO:0005886">
    <property type="term" value="C:plasma membrane"/>
    <property type="evidence" value="ECO:0007669"/>
    <property type="project" value="UniProtKB-SubCell"/>
</dbReference>
<keyword evidence="7" id="KW-1210">Necrosis</keyword>
<feature type="domain" description="Gasdermin pore forming" evidence="12">
    <location>
        <begin position="1"/>
        <end position="246"/>
    </location>
</feature>
<evidence type="ECO:0000256" key="9">
    <source>
        <dbReference type="ARBA" id="ARBA00023136"/>
    </source>
</evidence>
<evidence type="ECO:0000259" key="13">
    <source>
        <dbReference type="Pfam" id="PF17708"/>
    </source>
</evidence>
<comment type="similarity">
    <text evidence="3">Belongs to the gasdermin family.</text>
</comment>
<reference key="1">
    <citation type="journal article" date="2007" name="Nature">
        <title>The medaka draft genome and insights into vertebrate genome evolution.</title>
        <authorList>
            <person name="Kasahara M."/>
            <person name="Naruse K."/>
            <person name="Sasaki S."/>
            <person name="Nakatani Y."/>
            <person name="Qu W."/>
            <person name="Ahsan B."/>
            <person name="Yamada T."/>
            <person name="Nagayasu Y."/>
            <person name="Doi K."/>
            <person name="Kasai Y."/>
            <person name="Jindo T."/>
            <person name="Kobayashi D."/>
            <person name="Shimada A."/>
            <person name="Toyoda A."/>
            <person name="Kuroki Y."/>
            <person name="Fujiyama A."/>
            <person name="Sasaki T."/>
            <person name="Shimizu A."/>
            <person name="Asakawa S."/>
            <person name="Shimizu N."/>
            <person name="Hashimoto S."/>
            <person name="Yang J."/>
            <person name="Lee Y."/>
            <person name="Matsushima K."/>
            <person name="Sugano S."/>
            <person name="Sakaizumi M."/>
            <person name="Narita T."/>
            <person name="Ohishi K."/>
            <person name="Haga S."/>
            <person name="Ohta F."/>
            <person name="Nomoto H."/>
            <person name="Nogata K."/>
            <person name="Morishita T."/>
            <person name="Endo T."/>
            <person name="Shin-I T."/>
            <person name="Takeda H."/>
            <person name="Morishita S."/>
            <person name="Kohara Y."/>
        </authorList>
    </citation>
    <scope>NUCLEOTIDE SEQUENCE [LARGE SCALE GENOMIC DNA]</scope>
    <source>
        <strain>Hd-rR</strain>
    </source>
</reference>
<dbReference type="Pfam" id="PF04598">
    <property type="entry name" value="Gasdermin"/>
    <property type="match status" value="1"/>
</dbReference>
<dbReference type="Ensembl" id="ENSORLT00015024008.1">
    <property type="protein sequence ID" value="ENSORLP00015032214.1"/>
    <property type="gene ID" value="ENSORLG00015016883.1"/>
</dbReference>
<evidence type="ECO:0000256" key="11">
    <source>
        <dbReference type="ARBA" id="ARBA00023288"/>
    </source>
</evidence>
<evidence type="ECO:0000256" key="4">
    <source>
        <dbReference type="ARBA" id="ARBA00022452"/>
    </source>
</evidence>
<evidence type="ECO:0000256" key="7">
    <source>
        <dbReference type="ARBA" id="ARBA00022590"/>
    </source>
</evidence>
<evidence type="ECO:0000256" key="1">
    <source>
        <dbReference type="ARBA" id="ARBA00004496"/>
    </source>
</evidence>
<keyword evidence="11" id="KW-0449">Lipoprotein</keyword>
<sequence length="483" mass="53487">MFSNATANFVRQIDPNGTLIHVSRLNDSDKLVPMGLVVKRNRIWAWQRPKYRPTDFILSDLLQGDLKLEPGVSQMDFLTYKGTYSDKKSAMLDVRAGGANAGLEGQGASKLHSSFDNLKKEELDVRKLLSDSSNRLVDMQHVLVQQLEKRADVLAVVKERILTTSPCSVTLRRKQQCGFHGVLSLLSLLGSSVKVCVQDLSSVEMNSDVSLEIPSGTVIAYSVLELQVQKNGHYDICLQPGRIGGFADNPDPISRSLHHSTDTVDSLCNWNNPKEEVVWGVRQNVAELQWADLAPLAELPQSTRYPLINQLQETLTDRAALSYLQAVLEEFCDGETVESIEESSEIQRKSTFLDQQDPVFPAEDLQRETAKLKAVYLLVSTMDELPDEALGLLSESRPVVLLAFDELLSSLKGSGGSISIDSIPVTLQDNQAFQQAEQLLCSIGVALRRDAEQLWMETGSEDEVLLLLLMFSMHGLSLLLTGC</sequence>
<evidence type="ECO:0000256" key="8">
    <source>
        <dbReference type="ARBA" id="ARBA00022692"/>
    </source>
</evidence>
<accession>A0A3P9JIY2</accession>
<dbReference type="InterPro" id="IPR042377">
    <property type="entry name" value="GSDME"/>
</dbReference>
<evidence type="ECO:0000256" key="6">
    <source>
        <dbReference type="ARBA" id="ARBA00022490"/>
    </source>
</evidence>
<reference evidence="14" key="3">
    <citation type="submission" date="2025-08" db="UniProtKB">
        <authorList>
            <consortium name="Ensembl"/>
        </authorList>
    </citation>
    <scope>IDENTIFICATION</scope>
    <source>
        <strain evidence="14">HSOK</strain>
    </source>
</reference>